<keyword evidence="2" id="KW-1185">Reference proteome</keyword>
<proteinExistence type="predicted"/>
<dbReference type="AlphaFoldDB" id="A0A4Q4QHY1"/>
<evidence type="ECO:0000313" key="2">
    <source>
        <dbReference type="Proteomes" id="UP000293823"/>
    </source>
</evidence>
<comment type="caution">
    <text evidence="1">The sequence shown here is derived from an EMBL/GenBank/DDBJ whole genome shotgun (WGS) entry which is preliminary data.</text>
</comment>
<organism evidence="1 2">
    <name type="scientific">Alternaria arborescens</name>
    <dbReference type="NCBI Taxonomy" id="156630"/>
    <lineage>
        <taxon>Eukaryota</taxon>
        <taxon>Fungi</taxon>
        <taxon>Dikarya</taxon>
        <taxon>Ascomycota</taxon>
        <taxon>Pezizomycotina</taxon>
        <taxon>Dothideomycetes</taxon>
        <taxon>Pleosporomycetidae</taxon>
        <taxon>Pleosporales</taxon>
        <taxon>Pleosporineae</taxon>
        <taxon>Pleosporaceae</taxon>
        <taxon>Alternaria</taxon>
        <taxon>Alternaria sect. Alternaria</taxon>
    </lineage>
</organism>
<dbReference type="Proteomes" id="UP000293823">
    <property type="component" value="Unassembled WGS sequence"/>
</dbReference>
<accession>A0A4Q4QHY1</accession>
<name>A0A4Q4QHY1_9PLEO</name>
<evidence type="ECO:0000313" key="1">
    <source>
        <dbReference type="EMBL" id="RYO41471.1"/>
    </source>
</evidence>
<reference evidence="2" key="1">
    <citation type="journal article" date="2019" name="bioRxiv">
        <title>Genomics, evolutionary history and diagnostics of the Alternaria alternata species group including apple and Asian pear pathotypes.</title>
        <authorList>
            <person name="Armitage A.D."/>
            <person name="Cockerton H.M."/>
            <person name="Sreenivasaprasad S."/>
            <person name="Woodhall J.W."/>
            <person name="Lane C.R."/>
            <person name="Harrison R.J."/>
            <person name="Clarkson J.P."/>
        </authorList>
    </citation>
    <scope>NUCLEOTIDE SEQUENCE [LARGE SCALE GENOMIC DNA]</scope>
    <source>
        <strain evidence="2">RGR 97.0016</strain>
    </source>
</reference>
<dbReference type="EMBL" id="PEJP01000061">
    <property type="protein sequence ID" value="RYO41471.1"/>
    <property type="molecule type" value="Genomic_DNA"/>
</dbReference>
<protein>
    <submittedName>
        <fullName evidence="1">Uncharacterized protein</fullName>
    </submittedName>
</protein>
<sequence length="36" mass="3601">MGARGLADVGEKGRKEGEAIAGIVVDEGKVLFAAAD</sequence>
<gene>
    <name evidence="1" type="ORF">AA0113_g11002</name>
</gene>